<organism evidence="5 6">
    <name type="scientific">Vigna unguiculata</name>
    <name type="common">Cowpea</name>
    <dbReference type="NCBI Taxonomy" id="3917"/>
    <lineage>
        <taxon>Eukaryota</taxon>
        <taxon>Viridiplantae</taxon>
        <taxon>Streptophyta</taxon>
        <taxon>Embryophyta</taxon>
        <taxon>Tracheophyta</taxon>
        <taxon>Spermatophyta</taxon>
        <taxon>Magnoliopsida</taxon>
        <taxon>eudicotyledons</taxon>
        <taxon>Gunneridae</taxon>
        <taxon>Pentapetalae</taxon>
        <taxon>rosids</taxon>
        <taxon>fabids</taxon>
        <taxon>Fabales</taxon>
        <taxon>Fabaceae</taxon>
        <taxon>Papilionoideae</taxon>
        <taxon>50 kb inversion clade</taxon>
        <taxon>NPAAA clade</taxon>
        <taxon>indigoferoid/millettioid clade</taxon>
        <taxon>Phaseoleae</taxon>
        <taxon>Vigna</taxon>
    </lineage>
</organism>
<keyword evidence="6" id="KW-1185">Reference proteome</keyword>
<protein>
    <submittedName>
        <fullName evidence="5">Nucleolysin TIA-1/TIAR</fullName>
    </submittedName>
</protein>
<dbReference type="PANTHER" id="PTHR47035:SF4">
    <property type="entry name" value="OS02G0676500 PROTEIN"/>
    <property type="match status" value="1"/>
</dbReference>
<dbReference type="SMART" id="SM00184">
    <property type="entry name" value="RING"/>
    <property type="match status" value="1"/>
</dbReference>
<sequence>MVWTLSGVPSCVWVEESVKWRCSICCGAASVAIPASSLRGVFVVLASLGACVCVCGLVFGLEMLGSGTNLVTTVIGFGMSATFIVFVCTRIICGRLRGGVESRMVYEIESRIDIEQPEHHVNDPESEPVLLDAIPTLKFNQEAFSSLEHTQCVICLADYKEREVLRIMPKCGHTFHLSCIDIWLRKQSTCPVCRLPLKNSSETKHVRPVTFTMSQSLDESHTSERNENVETHDEEATPTAASNSLQQPTSGEEGARQ</sequence>
<keyword evidence="3" id="KW-1133">Transmembrane helix</keyword>
<evidence type="ECO:0000259" key="4">
    <source>
        <dbReference type="PROSITE" id="PS50089"/>
    </source>
</evidence>
<reference evidence="5 6" key="1">
    <citation type="submission" date="2019-04" db="EMBL/GenBank/DDBJ databases">
        <title>An improved genome assembly and genetic linkage map for asparagus bean, Vigna unguiculata ssp. sesquipedialis.</title>
        <authorList>
            <person name="Xia Q."/>
            <person name="Zhang R."/>
            <person name="Dong Y."/>
        </authorList>
    </citation>
    <scope>NUCLEOTIDE SEQUENCE [LARGE SCALE GENOMIC DNA]</scope>
    <source>
        <tissue evidence="5">Leaf</tissue>
    </source>
</reference>
<feature type="transmembrane region" description="Helical" evidence="3">
    <location>
        <begin position="73"/>
        <end position="93"/>
    </location>
</feature>
<dbReference type="PROSITE" id="PS50089">
    <property type="entry name" value="ZF_RING_2"/>
    <property type="match status" value="1"/>
</dbReference>
<keyword evidence="1" id="KW-0863">Zinc-finger</keyword>
<keyword evidence="3" id="KW-0812">Transmembrane</keyword>
<keyword evidence="1" id="KW-0862">Zinc</keyword>
<dbReference type="SUPFAM" id="SSF57850">
    <property type="entry name" value="RING/U-box"/>
    <property type="match status" value="1"/>
</dbReference>
<feature type="region of interest" description="Disordered" evidence="2">
    <location>
        <begin position="209"/>
        <end position="257"/>
    </location>
</feature>
<feature type="transmembrane region" description="Helical" evidence="3">
    <location>
        <begin position="40"/>
        <end position="61"/>
    </location>
</feature>
<dbReference type="EMBL" id="CP039354">
    <property type="protein sequence ID" value="QCE12241.1"/>
    <property type="molecule type" value="Genomic_DNA"/>
</dbReference>
<dbReference type="InterPro" id="IPR013083">
    <property type="entry name" value="Znf_RING/FYVE/PHD"/>
</dbReference>
<name>A0A4D6NH09_VIGUN</name>
<evidence type="ECO:0000256" key="2">
    <source>
        <dbReference type="SAM" id="MobiDB-lite"/>
    </source>
</evidence>
<dbReference type="Pfam" id="PF13639">
    <property type="entry name" value="zf-RING_2"/>
    <property type="match status" value="1"/>
</dbReference>
<evidence type="ECO:0000256" key="3">
    <source>
        <dbReference type="SAM" id="Phobius"/>
    </source>
</evidence>
<gene>
    <name evidence="5" type="ORF">DEO72_LG10g3482</name>
</gene>
<evidence type="ECO:0000256" key="1">
    <source>
        <dbReference type="PROSITE-ProRule" id="PRU00175"/>
    </source>
</evidence>
<dbReference type="Gene3D" id="3.30.40.10">
    <property type="entry name" value="Zinc/RING finger domain, C3HC4 (zinc finger)"/>
    <property type="match status" value="1"/>
</dbReference>
<evidence type="ECO:0000313" key="6">
    <source>
        <dbReference type="Proteomes" id="UP000501690"/>
    </source>
</evidence>
<accession>A0A4D6NH09</accession>
<proteinExistence type="predicted"/>
<dbReference type="InterPro" id="IPR001841">
    <property type="entry name" value="Znf_RING"/>
</dbReference>
<dbReference type="GO" id="GO:0008270">
    <property type="term" value="F:zinc ion binding"/>
    <property type="evidence" value="ECO:0007669"/>
    <property type="project" value="UniProtKB-KW"/>
</dbReference>
<feature type="domain" description="RING-type" evidence="4">
    <location>
        <begin position="152"/>
        <end position="194"/>
    </location>
</feature>
<dbReference type="Proteomes" id="UP000501690">
    <property type="component" value="Linkage Group LG10"/>
</dbReference>
<keyword evidence="1" id="KW-0479">Metal-binding</keyword>
<evidence type="ECO:0000313" key="5">
    <source>
        <dbReference type="EMBL" id="QCE12241.1"/>
    </source>
</evidence>
<dbReference type="InterPro" id="IPR053070">
    <property type="entry name" value="RING-type_E3_ubiquitin-ligase"/>
</dbReference>
<feature type="compositionally biased region" description="Basic and acidic residues" evidence="2">
    <location>
        <begin position="218"/>
        <end position="235"/>
    </location>
</feature>
<dbReference type="AlphaFoldDB" id="A0A4D6NH09"/>
<dbReference type="PANTHER" id="PTHR47035">
    <property type="entry name" value="OS11G0150450 PROTEIN"/>
    <property type="match status" value="1"/>
</dbReference>
<dbReference type="CDD" id="cd16461">
    <property type="entry name" value="RING-H2_EL5-like"/>
    <property type="match status" value="1"/>
</dbReference>
<feature type="compositionally biased region" description="Polar residues" evidence="2">
    <location>
        <begin position="239"/>
        <end position="250"/>
    </location>
</feature>
<keyword evidence="3" id="KW-0472">Membrane</keyword>